<dbReference type="InterPro" id="IPR008780">
    <property type="entry name" value="Plasmodium_Vir"/>
</dbReference>
<dbReference type="Pfam" id="PF05795">
    <property type="entry name" value="Plasmodium_Vir"/>
    <property type="match status" value="1"/>
</dbReference>
<keyword evidence="1" id="KW-0812">Transmembrane</keyword>
<sequence length="324" mass="37610">MCSTESDKYTFLKDLLNYERYAYEIEKSFTSGKPNTACNSFLPGVKISSTEFAKDICEKLKDIHGLISKTKKPTPNTLDDNDFAYLNYWLNSKLRSNTINHDISVDIFQDNLNTKEKQFFTNNKLEGKLYDIEESDFKNMNLLSNLQINYSNIYENITIRKEDEKISCLKYCKEFIDTYKKGIIKCPLDDTNFCNILKDYKKKYEGISSPEIIEKRCMDKEHLQLPTYEDVLIEYITLYQKGNENSIVSGTILVPTFALLFTLVSLYKFLPLGKWICNKIGNNKIIHSNLNENNNQLLLNNSHTAYINSGNNPYNISYDTVENL</sequence>
<dbReference type="EMBL" id="FLQV01002036">
    <property type="protein sequence ID" value="SBT00623.1"/>
    <property type="molecule type" value="Genomic_DNA"/>
</dbReference>
<keyword evidence="1" id="KW-1133">Transmembrane helix</keyword>
<organism evidence="2 3">
    <name type="scientific">Plasmodium ovale curtisi</name>
    <dbReference type="NCBI Taxonomy" id="864141"/>
    <lineage>
        <taxon>Eukaryota</taxon>
        <taxon>Sar</taxon>
        <taxon>Alveolata</taxon>
        <taxon>Apicomplexa</taxon>
        <taxon>Aconoidasida</taxon>
        <taxon>Haemosporida</taxon>
        <taxon>Plasmodiidae</taxon>
        <taxon>Plasmodium</taxon>
        <taxon>Plasmodium (Plasmodium)</taxon>
    </lineage>
</organism>
<feature type="transmembrane region" description="Helical" evidence="1">
    <location>
        <begin position="247"/>
        <end position="270"/>
    </location>
</feature>
<dbReference type="Proteomes" id="UP000078546">
    <property type="component" value="Unassembled WGS sequence"/>
</dbReference>
<evidence type="ECO:0000313" key="3">
    <source>
        <dbReference type="Proteomes" id="UP000078546"/>
    </source>
</evidence>
<proteinExistence type="predicted"/>
<evidence type="ECO:0000256" key="1">
    <source>
        <dbReference type="SAM" id="Phobius"/>
    </source>
</evidence>
<protein>
    <submittedName>
        <fullName evidence="2">PIR Superfamily Protein</fullName>
    </submittedName>
</protein>
<dbReference type="AlphaFoldDB" id="A0A1A8X5V3"/>
<name>A0A1A8X5V3_PLAOA</name>
<gene>
    <name evidence="2" type="ORF">POVCU1_061240</name>
</gene>
<accession>A0A1A8X5V3</accession>
<reference evidence="3" key="1">
    <citation type="submission" date="2016-05" db="EMBL/GenBank/DDBJ databases">
        <authorList>
            <person name="Naeem Raeece"/>
        </authorList>
    </citation>
    <scope>NUCLEOTIDE SEQUENCE [LARGE SCALE GENOMIC DNA]</scope>
</reference>
<keyword evidence="1" id="KW-0472">Membrane</keyword>
<evidence type="ECO:0000313" key="2">
    <source>
        <dbReference type="EMBL" id="SBT00623.1"/>
    </source>
</evidence>